<dbReference type="InParanoid" id="A0A1Y2H2Z4"/>
<comment type="caution">
    <text evidence="1">The sequence shown here is derived from an EMBL/GenBank/DDBJ whole genome shotgun (WGS) entry which is preliminary data.</text>
</comment>
<accession>A0A1Y2H2Z4</accession>
<name>A0A1Y2H2Z4_9FUNG</name>
<keyword evidence="2" id="KW-1185">Reference proteome</keyword>
<dbReference type="OrthoDB" id="2439424at2759"/>
<reference evidence="1 2" key="1">
    <citation type="submission" date="2016-07" db="EMBL/GenBank/DDBJ databases">
        <title>Pervasive Adenine N6-methylation of Active Genes in Fungi.</title>
        <authorList>
            <consortium name="DOE Joint Genome Institute"/>
            <person name="Mondo S.J."/>
            <person name="Dannebaum R.O."/>
            <person name="Kuo R.C."/>
            <person name="Labutti K."/>
            <person name="Haridas S."/>
            <person name="Kuo A."/>
            <person name="Salamov A."/>
            <person name="Ahrendt S.R."/>
            <person name="Lipzen A."/>
            <person name="Sullivan W."/>
            <person name="Andreopoulos W.B."/>
            <person name="Clum A."/>
            <person name="Lindquist E."/>
            <person name="Daum C."/>
            <person name="Ramamoorthy G.K."/>
            <person name="Gryganskyi A."/>
            <person name="Culley D."/>
            <person name="Magnuson J.K."/>
            <person name="James T.Y."/>
            <person name="O'Malley M.A."/>
            <person name="Stajich J.E."/>
            <person name="Spatafora J.W."/>
            <person name="Visel A."/>
            <person name="Grigoriev I.V."/>
        </authorList>
    </citation>
    <scope>NUCLEOTIDE SEQUENCE [LARGE SCALE GENOMIC DNA]</scope>
    <source>
        <strain evidence="1 2">NRRL 3116</strain>
    </source>
</reference>
<organism evidence="1 2">
    <name type="scientific">Lobosporangium transversale</name>
    <dbReference type="NCBI Taxonomy" id="64571"/>
    <lineage>
        <taxon>Eukaryota</taxon>
        <taxon>Fungi</taxon>
        <taxon>Fungi incertae sedis</taxon>
        <taxon>Mucoromycota</taxon>
        <taxon>Mortierellomycotina</taxon>
        <taxon>Mortierellomycetes</taxon>
        <taxon>Mortierellales</taxon>
        <taxon>Mortierellaceae</taxon>
        <taxon>Lobosporangium</taxon>
    </lineage>
</organism>
<gene>
    <name evidence="1" type="ORF">BCR41DRAFT_366613</name>
</gene>
<dbReference type="EMBL" id="MCFF01000001">
    <property type="protein sequence ID" value="ORZ28927.1"/>
    <property type="molecule type" value="Genomic_DNA"/>
</dbReference>
<dbReference type="GeneID" id="33568075"/>
<evidence type="ECO:0000313" key="2">
    <source>
        <dbReference type="Proteomes" id="UP000193648"/>
    </source>
</evidence>
<sequence length="225" mass="25100">MPYLARQEVKRETKHSNPLPLTMKNILSLSAAFAVFAMSSAAPLVELETKPMVELRHSPIEKQQIGGLSSPSALASTLNTASGPINYGNLNLGTGMQPSQVVHYGIENQPSHGFIAPMVATTTAKEAMFQLAHVDKAEGPVVNADLEVGKLILKGDVSKYAGASSESFNDNDTNDDENVDVAEWGRYGWGHRQPYWWYRHGDWHRRRPYRRIPPWWYRRGNPMAA</sequence>
<dbReference type="Proteomes" id="UP000193648">
    <property type="component" value="Unassembled WGS sequence"/>
</dbReference>
<evidence type="ECO:0000313" key="1">
    <source>
        <dbReference type="EMBL" id="ORZ28927.1"/>
    </source>
</evidence>
<protein>
    <submittedName>
        <fullName evidence="1">Uncharacterized protein</fullName>
    </submittedName>
</protein>
<dbReference type="RefSeq" id="XP_021886600.1">
    <property type="nucleotide sequence ID" value="XM_022026232.1"/>
</dbReference>
<proteinExistence type="predicted"/>
<dbReference type="AlphaFoldDB" id="A0A1Y2H2Z4"/>